<evidence type="ECO:0000313" key="2">
    <source>
        <dbReference type="Proteomes" id="UP000799302"/>
    </source>
</evidence>
<proteinExistence type="predicted"/>
<dbReference type="PANTHER" id="PTHR37540:SF5">
    <property type="entry name" value="TRANSCRIPTION FACTOR DOMAIN-CONTAINING PROTEIN"/>
    <property type="match status" value="1"/>
</dbReference>
<evidence type="ECO:0008006" key="3">
    <source>
        <dbReference type="Google" id="ProtNLM"/>
    </source>
</evidence>
<dbReference type="OrthoDB" id="4159781at2759"/>
<dbReference type="EMBL" id="MU004233">
    <property type="protein sequence ID" value="KAF2670769.1"/>
    <property type="molecule type" value="Genomic_DNA"/>
</dbReference>
<keyword evidence="2" id="KW-1185">Reference proteome</keyword>
<evidence type="ECO:0000313" key="1">
    <source>
        <dbReference type="EMBL" id="KAF2670769.1"/>
    </source>
</evidence>
<gene>
    <name evidence="1" type="ORF">BT63DRAFT_200826</name>
</gene>
<organism evidence="1 2">
    <name type="scientific">Microthyrium microscopicum</name>
    <dbReference type="NCBI Taxonomy" id="703497"/>
    <lineage>
        <taxon>Eukaryota</taxon>
        <taxon>Fungi</taxon>
        <taxon>Dikarya</taxon>
        <taxon>Ascomycota</taxon>
        <taxon>Pezizomycotina</taxon>
        <taxon>Dothideomycetes</taxon>
        <taxon>Dothideomycetes incertae sedis</taxon>
        <taxon>Microthyriales</taxon>
        <taxon>Microthyriaceae</taxon>
        <taxon>Microthyrium</taxon>
    </lineage>
</organism>
<dbReference type="PANTHER" id="PTHR37540">
    <property type="entry name" value="TRANSCRIPTION FACTOR (ACR-2), PUTATIVE-RELATED-RELATED"/>
    <property type="match status" value="1"/>
</dbReference>
<reference evidence="1" key="1">
    <citation type="journal article" date="2020" name="Stud. Mycol.">
        <title>101 Dothideomycetes genomes: a test case for predicting lifestyles and emergence of pathogens.</title>
        <authorList>
            <person name="Haridas S."/>
            <person name="Albert R."/>
            <person name="Binder M."/>
            <person name="Bloem J."/>
            <person name="Labutti K."/>
            <person name="Salamov A."/>
            <person name="Andreopoulos B."/>
            <person name="Baker S."/>
            <person name="Barry K."/>
            <person name="Bills G."/>
            <person name="Bluhm B."/>
            <person name="Cannon C."/>
            <person name="Castanera R."/>
            <person name="Culley D."/>
            <person name="Daum C."/>
            <person name="Ezra D."/>
            <person name="Gonzalez J."/>
            <person name="Henrissat B."/>
            <person name="Kuo A."/>
            <person name="Liang C."/>
            <person name="Lipzen A."/>
            <person name="Lutzoni F."/>
            <person name="Magnuson J."/>
            <person name="Mondo S."/>
            <person name="Nolan M."/>
            <person name="Ohm R."/>
            <person name="Pangilinan J."/>
            <person name="Park H.-J."/>
            <person name="Ramirez L."/>
            <person name="Alfaro M."/>
            <person name="Sun H."/>
            <person name="Tritt A."/>
            <person name="Yoshinaga Y."/>
            <person name="Zwiers L.-H."/>
            <person name="Turgeon B."/>
            <person name="Goodwin S."/>
            <person name="Spatafora J."/>
            <person name="Crous P."/>
            <person name="Grigoriev I."/>
        </authorList>
    </citation>
    <scope>NUCLEOTIDE SEQUENCE</scope>
    <source>
        <strain evidence="1">CBS 115976</strain>
    </source>
</reference>
<dbReference type="AlphaFoldDB" id="A0A6A6UER6"/>
<dbReference type="Proteomes" id="UP000799302">
    <property type="component" value="Unassembled WGS sequence"/>
</dbReference>
<sequence length="406" mass="46695">MISNNCIDPFFKPPAPLKAQELEALDHIYRGSFHPFVTMRGCGLLSRTRETVAFFQLLSFSSWHLAILRNNGQFDCSLQCAAKARQKLKDQICDPNTSITVDLILAVLSFANSAAQMRDPDTAKVHIDGAQRMMRHRDGIRSLESDAWAWALLFWIETVSCSFTDLPTRCPAPIKYLAWYKRSNNQISQWIETNVVNPMVSIVFNDAAAVRAINAIREVQIMIRSEASKRDISQDAFFASNHILPIFHDLLAMLDHERSVHQEAFRLAAMEFLHGLQRSYCGRIPPSLFLDKLYHLLSTAELNWSLPDPTLVWIIAVALTSDTASPEHITFYLYRFRLLCATNMLTNFNKVMQRLDHVSWDIDILKRRTELLRYHFERVYSSCSDFHHPRDQSVIVVDTETMEVDI</sequence>
<protein>
    <recommendedName>
        <fullName evidence="3">Transcription factor domain-containing protein</fullName>
    </recommendedName>
</protein>
<accession>A0A6A6UER6</accession>
<name>A0A6A6UER6_9PEZI</name>